<feature type="domain" description="LysM" evidence="1">
    <location>
        <begin position="145"/>
        <end position="188"/>
    </location>
</feature>
<sequence>MNFSRFELQRLQNSENEFALVLHMDDQWTEFASELGKEPQQRRDILYSSRLLIETYYPKAKVTVIKVLVGGMLITSIPFATSANTAEASATGTQQASSIHYKVAPGDSLWTVSREFNTTVDNIRKANKLTTDTLQLNQPLIIPRVFHTVRTGDSLSVIARDYNTSATFIREANKLTSDTIRVGQVLVIPAVIGQTTTTPPPKTNTITPSPSISVTYTVVSGDSLTVIAQRFSTTAASIRTTNNLTSDVIRVGQTLTIPSSGEGTTTPSAQIINSVYSVVAGDNLSVIAQRFGTTVNAIREANSLTTDVLQVGQRLVIPNGNTDLVKSTPEPDRTPSTYTVITGDSLSIIAEKYGTTVAALRSTNNLTSDIIRVGQTLTIPTGATTENGSPALAPTVSSHTVVSGDSLWGIANRYDTTVDALRVANNLSSDTLRIGQRLTIPTSNSSTVQPVPTAPTEERTAFTYRVVSGDNLSTIAQRHGVTVDAIRTANNLRTDILQIGQTLSIPSGLNAPTSSTAPAPTQNGSLAPVTITNVQHTIRSGDNMWNLSQQYGVPYQDLLRHNNLTERSFLSVGQVIQVPQYNVPVRPVVSARHGEVLDWWTEARYVFSTGKVATITDFQTGRQFQVKHTMGGNHADSEPLTARDAQIMQEIWGGNYSWTPRAIIVEVDGRKLAAAMHSMPHGDQVIRDNNYNGHFCIHFLNSQRHSDGQIQDSMQRQIEIAAGRIIR</sequence>
<dbReference type="Proteomes" id="UP000784880">
    <property type="component" value="Unassembled WGS sequence"/>
</dbReference>
<dbReference type="CDD" id="cd00118">
    <property type="entry name" value="LysM"/>
    <property type="match status" value="8"/>
</dbReference>
<reference evidence="2 3" key="1">
    <citation type="submission" date="2021-06" db="EMBL/GenBank/DDBJ databases">
        <title>Bacillus sp. RD4P76, an endophyte from a halophyte.</title>
        <authorList>
            <person name="Sun J.-Q."/>
        </authorList>
    </citation>
    <scope>NUCLEOTIDE SEQUENCE [LARGE SCALE GENOMIC DNA]</scope>
    <source>
        <strain evidence="2 3">CGMCC 1.15917</strain>
    </source>
</reference>
<feature type="domain" description="LysM" evidence="1">
    <location>
        <begin position="336"/>
        <end position="379"/>
    </location>
</feature>
<comment type="caution">
    <text evidence="2">The sequence shown here is derived from an EMBL/GenBank/DDBJ whole genome shotgun (WGS) entry which is preliminary data.</text>
</comment>
<dbReference type="RefSeq" id="WP_217065550.1">
    <property type="nucleotide sequence ID" value="NZ_JAHQCS010000077.1"/>
</dbReference>
<dbReference type="InterPro" id="IPR018392">
    <property type="entry name" value="LysM"/>
</dbReference>
<feature type="domain" description="LysM" evidence="1">
    <location>
        <begin position="534"/>
        <end position="578"/>
    </location>
</feature>
<dbReference type="EMBL" id="JAHQCS010000077">
    <property type="protein sequence ID" value="MBU9711592.1"/>
    <property type="molecule type" value="Genomic_DNA"/>
</dbReference>
<gene>
    <name evidence="2" type="ORF">KS419_07575</name>
</gene>
<feature type="domain" description="LysM" evidence="1">
    <location>
        <begin position="274"/>
        <end position="317"/>
    </location>
</feature>
<feature type="domain" description="LysM" evidence="1">
    <location>
        <begin position="99"/>
        <end position="142"/>
    </location>
</feature>
<dbReference type="PANTHER" id="PTHR33734:SF22">
    <property type="entry name" value="MEMBRANE-BOUND LYTIC MUREIN TRANSGLYCOSYLASE D"/>
    <property type="match status" value="1"/>
</dbReference>
<dbReference type="PANTHER" id="PTHR33734">
    <property type="entry name" value="LYSM DOMAIN-CONTAINING GPI-ANCHORED PROTEIN 2"/>
    <property type="match status" value="1"/>
</dbReference>
<keyword evidence="3" id="KW-1185">Reference proteome</keyword>
<evidence type="ECO:0000313" key="3">
    <source>
        <dbReference type="Proteomes" id="UP000784880"/>
    </source>
</evidence>
<evidence type="ECO:0000313" key="2">
    <source>
        <dbReference type="EMBL" id="MBU9711592.1"/>
    </source>
</evidence>
<organism evidence="2 3">
    <name type="scientific">Evansella tamaricis</name>
    <dbReference type="NCBI Taxonomy" id="2069301"/>
    <lineage>
        <taxon>Bacteria</taxon>
        <taxon>Bacillati</taxon>
        <taxon>Bacillota</taxon>
        <taxon>Bacilli</taxon>
        <taxon>Bacillales</taxon>
        <taxon>Bacillaceae</taxon>
        <taxon>Evansella</taxon>
    </lineage>
</organism>
<dbReference type="Pfam" id="PF01476">
    <property type="entry name" value="LysM"/>
    <property type="match status" value="8"/>
</dbReference>
<protein>
    <submittedName>
        <fullName evidence="2">LysM peptidoglycan-binding domain-containing protein</fullName>
    </submittedName>
</protein>
<proteinExistence type="predicted"/>
<feature type="domain" description="LysM" evidence="1">
    <location>
        <begin position="214"/>
        <end position="257"/>
    </location>
</feature>
<feature type="domain" description="LysM" evidence="1">
    <location>
        <begin position="397"/>
        <end position="440"/>
    </location>
</feature>
<dbReference type="SMART" id="SM00257">
    <property type="entry name" value="LysM"/>
    <property type="match status" value="8"/>
</dbReference>
<name>A0ABS6JFJ9_9BACI</name>
<evidence type="ECO:0000259" key="1">
    <source>
        <dbReference type="PROSITE" id="PS51782"/>
    </source>
</evidence>
<feature type="domain" description="LysM" evidence="1">
    <location>
        <begin position="462"/>
        <end position="505"/>
    </location>
</feature>
<dbReference type="PROSITE" id="PS51782">
    <property type="entry name" value="LYSM"/>
    <property type="match status" value="8"/>
</dbReference>
<accession>A0ABS6JFJ9</accession>